<evidence type="ECO:0000313" key="3">
    <source>
        <dbReference type="EMBL" id="MBM6827929.1"/>
    </source>
</evidence>
<dbReference type="InterPro" id="IPR022123">
    <property type="entry name" value="DUF3658"/>
</dbReference>
<protein>
    <submittedName>
        <fullName evidence="3">DUF1835 domain-containing protein</fullName>
    </submittedName>
</protein>
<evidence type="ECO:0000259" key="2">
    <source>
        <dbReference type="Pfam" id="PF12395"/>
    </source>
</evidence>
<name>A0A938X480_9CLOT</name>
<dbReference type="EMBL" id="JACJLV010000082">
    <property type="protein sequence ID" value="MBM6827929.1"/>
    <property type="molecule type" value="Genomic_DNA"/>
</dbReference>
<feature type="domain" description="DUF1835" evidence="1">
    <location>
        <begin position="62"/>
        <end position="164"/>
    </location>
</feature>
<comment type="caution">
    <text evidence="3">The sequence shown here is derived from an EMBL/GenBank/DDBJ whole genome shotgun (WGS) entry which is preliminary data.</text>
</comment>
<sequence length="306" mass="35505">MIPNEEIDMIEVLFGESEAASMKAAKTKVILGHVSGPTSVWKSGKKTPPERPFTGWVEGTVEEVICLGFMLDIGNIKEAVDSQYRKHLIYSMYAQNQYGKNPEIDEELKLTGEVYTNELLRLRKYLEDGEIIRIWYSDAPYFRCGFYSLCQMLKNYKNEIHVVKLPEYVVRKTSVISYRNWGEVSAEEFAGFLSYERILTKEEVGIYALLWAELTEDNSPLRAVINGRITGVQEDFHDFLIWKKLTYKPVKEARLIGDILGNFQIGMGDWWFAKRIEYFIQQDKIKVLEDSENKYARVICRADGRE</sequence>
<dbReference type="Proteomes" id="UP000713880">
    <property type="component" value="Unassembled WGS sequence"/>
</dbReference>
<organism evidence="3 4">
    <name type="scientific">Mordavella massiliensis</name>
    <dbReference type="NCBI Taxonomy" id="1871024"/>
    <lineage>
        <taxon>Bacteria</taxon>
        <taxon>Bacillati</taxon>
        <taxon>Bacillota</taxon>
        <taxon>Clostridia</taxon>
        <taxon>Eubacteriales</taxon>
        <taxon>Clostridiaceae</taxon>
        <taxon>Mordavella</taxon>
    </lineage>
</organism>
<accession>A0A938X480</accession>
<reference evidence="3" key="1">
    <citation type="submission" date="2020-08" db="EMBL/GenBank/DDBJ databases">
        <authorList>
            <person name="Cejkova D."/>
            <person name="Kubasova T."/>
            <person name="Jahodarova E."/>
            <person name="Rychlik I."/>
        </authorList>
    </citation>
    <scope>NUCLEOTIDE SEQUENCE</scope>
    <source>
        <strain evidence="3">An420c</strain>
    </source>
</reference>
<dbReference type="Pfam" id="PF12395">
    <property type="entry name" value="DUF3658"/>
    <property type="match status" value="1"/>
</dbReference>
<reference evidence="3" key="2">
    <citation type="journal article" date="2021" name="Sci. Rep.">
        <title>The distribution of antibiotic resistance genes in chicken gut microbiota commensals.</title>
        <authorList>
            <person name="Juricova H."/>
            <person name="Matiasovicova J."/>
            <person name="Kubasova T."/>
            <person name="Cejkova D."/>
            <person name="Rychlik I."/>
        </authorList>
    </citation>
    <scope>NUCLEOTIDE SEQUENCE</scope>
    <source>
        <strain evidence="3">An420c</strain>
    </source>
</reference>
<dbReference type="InterPro" id="IPR014973">
    <property type="entry name" value="DUF1835"/>
</dbReference>
<keyword evidence="4" id="KW-1185">Reference proteome</keyword>
<dbReference type="AlphaFoldDB" id="A0A938X480"/>
<proteinExistence type="predicted"/>
<evidence type="ECO:0000259" key="1">
    <source>
        <dbReference type="Pfam" id="PF08874"/>
    </source>
</evidence>
<gene>
    <name evidence="3" type="ORF">H6A13_12665</name>
</gene>
<dbReference type="Pfam" id="PF08874">
    <property type="entry name" value="DUF1835"/>
    <property type="match status" value="1"/>
</dbReference>
<feature type="domain" description="DUF3658" evidence="2">
    <location>
        <begin position="193"/>
        <end position="291"/>
    </location>
</feature>
<evidence type="ECO:0000313" key="4">
    <source>
        <dbReference type="Proteomes" id="UP000713880"/>
    </source>
</evidence>